<feature type="transmembrane region" description="Helical" evidence="8">
    <location>
        <begin position="40"/>
        <end position="64"/>
    </location>
</feature>
<keyword evidence="7" id="KW-0924">Ammonia transport</keyword>
<evidence type="ECO:0000256" key="7">
    <source>
        <dbReference type="ARBA" id="ARBA00023177"/>
    </source>
</evidence>
<dbReference type="Gene3D" id="1.10.3430.10">
    <property type="entry name" value="Ammonium transporter AmtB like domains"/>
    <property type="match status" value="1"/>
</dbReference>
<dbReference type="InterPro" id="IPR024041">
    <property type="entry name" value="NH4_transpt_AmtB-like_dom"/>
</dbReference>
<sequence length="400" mass="41699">MINSGDTAFVLICAAMVCFMTPGLAFFYGGLVRKKSMLTIMMQSFIAMGVVALVWFVCGFSLAFGTDVNGVIGNLQYAFLNGVGMELNAAYAGTIPFAAFFLFQLMFAIITPALITGAFADRMPFKSYLIFLSLWSLLVYVPSAHWVWGGGFLQKIGAADFAGGIAIHTSAGVAALVSVLVLGKRTMQKGEDAKPGSLKLFAIGTAILWFGWFGFNGGSALAANGKAAIAFVNTALAGGVTMVTWLAISWNHTKHPSMAEALTGAVAGFVAITPAAGYVSPWAAVLIGLAAAFVCYGAVQFRRKKGLDDALDVVGVHGVGGILGSLLVGVFAQQAIGGVDGLIAGNAHQLLVQLIAVAVVAAYSAIVTFVLLKGINLVSRIRVSKELEAAGLDTEFQEEA</sequence>
<feature type="transmembrane region" description="Helical" evidence="8">
    <location>
        <begin position="127"/>
        <end position="149"/>
    </location>
</feature>
<dbReference type="NCBIfam" id="TIGR00836">
    <property type="entry name" value="amt"/>
    <property type="match status" value="1"/>
</dbReference>
<evidence type="ECO:0000256" key="4">
    <source>
        <dbReference type="ARBA" id="ARBA00022692"/>
    </source>
</evidence>
<dbReference type="PANTHER" id="PTHR43029">
    <property type="entry name" value="AMMONIUM TRANSPORTER MEP2"/>
    <property type="match status" value="1"/>
</dbReference>
<organism evidence="10">
    <name type="scientific">bioreactor metagenome</name>
    <dbReference type="NCBI Taxonomy" id="1076179"/>
    <lineage>
        <taxon>unclassified sequences</taxon>
        <taxon>metagenomes</taxon>
        <taxon>ecological metagenomes</taxon>
    </lineage>
</organism>
<evidence type="ECO:0000256" key="6">
    <source>
        <dbReference type="ARBA" id="ARBA00023136"/>
    </source>
</evidence>
<dbReference type="InterPro" id="IPR001905">
    <property type="entry name" value="Ammonium_transpt"/>
</dbReference>
<feature type="transmembrane region" description="Helical" evidence="8">
    <location>
        <begin position="259"/>
        <end position="276"/>
    </location>
</feature>
<dbReference type="SUPFAM" id="SSF111352">
    <property type="entry name" value="Ammonium transporter"/>
    <property type="match status" value="1"/>
</dbReference>
<comment type="similarity">
    <text evidence="2">Belongs to the ammonia transporter channel (TC 1.A.11.2) family.</text>
</comment>
<comment type="subcellular location">
    <subcellularLocation>
        <location evidence="1">Membrane</location>
        <topology evidence="1">Multi-pass membrane protein</topology>
    </subcellularLocation>
</comment>
<dbReference type="PROSITE" id="PS01219">
    <property type="entry name" value="AMMONIUM_TRANSP"/>
    <property type="match status" value="1"/>
</dbReference>
<feature type="transmembrane region" description="Helical" evidence="8">
    <location>
        <begin position="195"/>
        <end position="215"/>
    </location>
</feature>
<comment type="caution">
    <text evidence="10">The sequence shown here is derived from an EMBL/GenBank/DDBJ whole genome shotgun (WGS) entry which is preliminary data.</text>
</comment>
<feature type="transmembrane region" description="Helical" evidence="8">
    <location>
        <begin position="89"/>
        <end position="115"/>
    </location>
</feature>
<name>A0A644WUY7_9ZZZZ</name>
<keyword evidence="5 8" id="KW-1133">Transmembrane helix</keyword>
<evidence type="ECO:0000256" key="8">
    <source>
        <dbReference type="SAM" id="Phobius"/>
    </source>
</evidence>
<evidence type="ECO:0000256" key="2">
    <source>
        <dbReference type="ARBA" id="ARBA00005887"/>
    </source>
</evidence>
<feature type="transmembrane region" description="Helical" evidence="8">
    <location>
        <begin position="311"/>
        <end position="331"/>
    </location>
</feature>
<proteinExistence type="inferred from homology"/>
<evidence type="ECO:0000313" key="10">
    <source>
        <dbReference type="EMBL" id="MPM07725.1"/>
    </source>
</evidence>
<feature type="transmembrane region" description="Helical" evidence="8">
    <location>
        <begin position="282"/>
        <end position="299"/>
    </location>
</feature>
<gene>
    <name evidence="10" type="primary">nrgA_7</name>
    <name evidence="10" type="ORF">SDC9_54032</name>
</gene>
<feature type="transmembrane region" description="Helical" evidence="8">
    <location>
        <begin position="351"/>
        <end position="372"/>
    </location>
</feature>
<reference evidence="10" key="1">
    <citation type="submission" date="2019-08" db="EMBL/GenBank/DDBJ databases">
        <authorList>
            <person name="Kucharzyk K."/>
            <person name="Murdoch R.W."/>
            <person name="Higgins S."/>
            <person name="Loffler F."/>
        </authorList>
    </citation>
    <scope>NUCLEOTIDE SEQUENCE</scope>
</reference>
<keyword evidence="3" id="KW-0813">Transport</keyword>
<evidence type="ECO:0000259" key="9">
    <source>
        <dbReference type="Pfam" id="PF00909"/>
    </source>
</evidence>
<protein>
    <submittedName>
        <fullName evidence="10">Ammonium transporter</fullName>
    </submittedName>
</protein>
<evidence type="ECO:0000256" key="1">
    <source>
        <dbReference type="ARBA" id="ARBA00004141"/>
    </source>
</evidence>
<feature type="transmembrane region" description="Helical" evidence="8">
    <location>
        <begin position="227"/>
        <end position="247"/>
    </location>
</feature>
<dbReference type="InterPro" id="IPR029020">
    <property type="entry name" value="Ammonium/urea_transptr"/>
</dbReference>
<keyword evidence="6 8" id="KW-0472">Membrane</keyword>
<dbReference type="EMBL" id="VSSQ01001369">
    <property type="protein sequence ID" value="MPM07725.1"/>
    <property type="molecule type" value="Genomic_DNA"/>
</dbReference>
<feature type="transmembrane region" description="Helical" evidence="8">
    <location>
        <begin position="6"/>
        <end position="28"/>
    </location>
</feature>
<keyword evidence="4 8" id="KW-0812">Transmembrane</keyword>
<dbReference type="GO" id="GO:0008519">
    <property type="term" value="F:ammonium channel activity"/>
    <property type="evidence" value="ECO:0007669"/>
    <property type="project" value="InterPro"/>
</dbReference>
<accession>A0A644WUY7</accession>
<dbReference type="PANTHER" id="PTHR43029:SF21">
    <property type="entry name" value="AMMONIUM TRANSPORTER 1"/>
    <property type="match status" value="1"/>
</dbReference>
<dbReference type="AlphaFoldDB" id="A0A644WUY7"/>
<evidence type="ECO:0000256" key="3">
    <source>
        <dbReference type="ARBA" id="ARBA00022448"/>
    </source>
</evidence>
<dbReference type="GO" id="GO:0005886">
    <property type="term" value="C:plasma membrane"/>
    <property type="evidence" value="ECO:0007669"/>
    <property type="project" value="TreeGrafter"/>
</dbReference>
<evidence type="ECO:0000256" key="5">
    <source>
        <dbReference type="ARBA" id="ARBA00022989"/>
    </source>
</evidence>
<feature type="domain" description="Ammonium transporter AmtB-like" evidence="9">
    <location>
        <begin position="8"/>
        <end position="395"/>
    </location>
</feature>
<feature type="transmembrane region" description="Helical" evidence="8">
    <location>
        <begin position="161"/>
        <end position="183"/>
    </location>
</feature>
<dbReference type="InterPro" id="IPR018047">
    <property type="entry name" value="Ammonium_transpt_CS"/>
</dbReference>
<dbReference type="Pfam" id="PF00909">
    <property type="entry name" value="Ammonium_transp"/>
    <property type="match status" value="1"/>
</dbReference>